<proteinExistence type="predicted"/>
<name>A0A8S3CMQ8_9BILA</name>
<organism evidence="2 3">
    <name type="scientific">Rotaria magnacalcarata</name>
    <dbReference type="NCBI Taxonomy" id="392030"/>
    <lineage>
        <taxon>Eukaryota</taxon>
        <taxon>Metazoa</taxon>
        <taxon>Spiralia</taxon>
        <taxon>Gnathifera</taxon>
        <taxon>Rotifera</taxon>
        <taxon>Eurotatoria</taxon>
        <taxon>Bdelloidea</taxon>
        <taxon>Philodinida</taxon>
        <taxon>Philodinidae</taxon>
        <taxon>Rotaria</taxon>
    </lineage>
</organism>
<feature type="compositionally biased region" description="Low complexity" evidence="1">
    <location>
        <begin position="106"/>
        <end position="118"/>
    </location>
</feature>
<accession>A0A8S3CMQ8</accession>
<sequence length="126" mass="13903">MSLETFISRDLAVIEQQVQAMAAVEQNEDDNDEQYEANEKITTEDILGNISESDSSDDDNDTRQSLSMFSTAIHQDISNEASSATNELSSSKNRHHKHSKKRLKTSHTSTASTADAAALQLSEDEL</sequence>
<feature type="region of interest" description="Disordered" evidence="1">
    <location>
        <begin position="25"/>
        <end position="126"/>
    </location>
</feature>
<dbReference type="EMBL" id="CAJOBJ010184636">
    <property type="protein sequence ID" value="CAF4931128.1"/>
    <property type="molecule type" value="Genomic_DNA"/>
</dbReference>
<comment type="caution">
    <text evidence="2">The sequence shown here is derived from an EMBL/GenBank/DDBJ whole genome shotgun (WGS) entry which is preliminary data.</text>
</comment>
<evidence type="ECO:0000313" key="2">
    <source>
        <dbReference type="EMBL" id="CAF4931128.1"/>
    </source>
</evidence>
<gene>
    <name evidence="2" type="ORF">GIL414_LOCUS53315</name>
</gene>
<feature type="compositionally biased region" description="Polar residues" evidence="1">
    <location>
        <begin position="63"/>
        <end position="87"/>
    </location>
</feature>
<evidence type="ECO:0000256" key="1">
    <source>
        <dbReference type="SAM" id="MobiDB-lite"/>
    </source>
</evidence>
<dbReference type="Proteomes" id="UP000681720">
    <property type="component" value="Unassembled WGS sequence"/>
</dbReference>
<feature type="compositionally biased region" description="Acidic residues" evidence="1">
    <location>
        <begin position="26"/>
        <end position="36"/>
    </location>
</feature>
<evidence type="ECO:0000313" key="3">
    <source>
        <dbReference type="Proteomes" id="UP000681720"/>
    </source>
</evidence>
<reference evidence="2" key="1">
    <citation type="submission" date="2021-02" db="EMBL/GenBank/DDBJ databases">
        <authorList>
            <person name="Nowell W R."/>
        </authorList>
    </citation>
    <scope>NUCLEOTIDE SEQUENCE</scope>
</reference>
<protein>
    <submittedName>
        <fullName evidence="2">Uncharacterized protein</fullName>
    </submittedName>
</protein>
<dbReference type="AlphaFoldDB" id="A0A8S3CMQ8"/>
<feature type="compositionally biased region" description="Basic residues" evidence="1">
    <location>
        <begin position="92"/>
        <end position="105"/>
    </location>
</feature>